<keyword evidence="4" id="KW-1185">Reference proteome</keyword>
<dbReference type="AlphaFoldDB" id="A0AAN6RXC7"/>
<protein>
    <submittedName>
        <fullName evidence="3">Uncharacterized protein</fullName>
    </submittedName>
</protein>
<name>A0AAN6RXC7_9PEZI</name>
<sequence length="399" mass="41409">MRFSLIAALAQASFALVAGAPLSARPVADLAVATAVATPVATATLLTVAAPTLPLVAGGPRLAGRQGGMWRDRLDAVMAHAGEAGFRLLEWGAFGRQRGAAVVQAANEIDAGVSRRGALERRQGGRWRGRLGEVLGRVRDWGLGLMEGGASGRRWGEKGRQKGEAAVQAANEVVAGVSRRGALEGRQGRKWRERLDSRLARAWETGLRLKNWGDFGRQRGDAAVQATNETVAGVSRPCRAVPVLAARDWRQDLSAAKSLASSVVSSARDTASTTAAASAESSSSTATTTIAPTRDKGECRDSNQQQTSTITVSLVFLPSLTTVRQPAAQTVLPPSAAQASAANSRARVPSAAAVVLASVGTVLCAFGRFFAAGMPRGLGHRGGLMGSGEYGWGGSPLQV</sequence>
<evidence type="ECO:0000313" key="3">
    <source>
        <dbReference type="EMBL" id="KAK3906977.1"/>
    </source>
</evidence>
<organism evidence="3 4">
    <name type="scientific">Staphylotrichum tortipilum</name>
    <dbReference type="NCBI Taxonomy" id="2831512"/>
    <lineage>
        <taxon>Eukaryota</taxon>
        <taxon>Fungi</taxon>
        <taxon>Dikarya</taxon>
        <taxon>Ascomycota</taxon>
        <taxon>Pezizomycotina</taxon>
        <taxon>Sordariomycetes</taxon>
        <taxon>Sordariomycetidae</taxon>
        <taxon>Sordariales</taxon>
        <taxon>Chaetomiaceae</taxon>
        <taxon>Staphylotrichum</taxon>
    </lineage>
</organism>
<dbReference type="EMBL" id="MU855316">
    <property type="protein sequence ID" value="KAK3906977.1"/>
    <property type="molecule type" value="Genomic_DNA"/>
</dbReference>
<comment type="caution">
    <text evidence="3">The sequence shown here is derived from an EMBL/GenBank/DDBJ whole genome shotgun (WGS) entry which is preliminary data.</text>
</comment>
<feature type="region of interest" description="Disordered" evidence="1">
    <location>
        <begin position="273"/>
        <end position="305"/>
    </location>
</feature>
<keyword evidence="2" id="KW-0732">Signal</keyword>
<reference evidence="3" key="2">
    <citation type="submission" date="2023-05" db="EMBL/GenBank/DDBJ databases">
        <authorList>
            <consortium name="Lawrence Berkeley National Laboratory"/>
            <person name="Steindorff A."/>
            <person name="Hensen N."/>
            <person name="Bonometti L."/>
            <person name="Westerberg I."/>
            <person name="Brannstrom I.O."/>
            <person name="Guillou S."/>
            <person name="Cros-Aarteil S."/>
            <person name="Calhoun S."/>
            <person name="Haridas S."/>
            <person name="Kuo A."/>
            <person name="Mondo S."/>
            <person name="Pangilinan J."/>
            <person name="Riley R."/>
            <person name="Labutti K."/>
            <person name="Andreopoulos B."/>
            <person name="Lipzen A."/>
            <person name="Chen C."/>
            <person name="Yanf M."/>
            <person name="Daum C."/>
            <person name="Ng V."/>
            <person name="Clum A."/>
            <person name="Ohm R."/>
            <person name="Martin F."/>
            <person name="Silar P."/>
            <person name="Natvig D."/>
            <person name="Lalanne C."/>
            <person name="Gautier V."/>
            <person name="Ament-Velasquez S.L."/>
            <person name="Kruys A."/>
            <person name="Hutchinson M.I."/>
            <person name="Powell A.J."/>
            <person name="Barry K."/>
            <person name="Miller A.N."/>
            <person name="Grigoriev I.V."/>
            <person name="Debuchy R."/>
            <person name="Gladieux P."/>
            <person name="Thoren M.H."/>
            <person name="Johannesson H."/>
        </authorList>
    </citation>
    <scope>NUCLEOTIDE SEQUENCE</scope>
    <source>
        <strain evidence="3">CBS 103.79</strain>
    </source>
</reference>
<evidence type="ECO:0000256" key="2">
    <source>
        <dbReference type="SAM" id="SignalP"/>
    </source>
</evidence>
<evidence type="ECO:0000313" key="4">
    <source>
        <dbReference type="Proteomes" id="UP001303889"/>
    </source>
</evidence>
<dbReference type="Proteomes" id="UP001303889">
    <property type="component" value="Unassembled WGS sequence"/>
</dbReference>
<evidence type="ECO:0000256" key="1">
    <source>
        <dbReference type="SAM" id="MobiDB-lite"/>
    </source>
</evidence>
<reference evidence="3" key="1">
    <citation type="journal article" date="2023" name="Mol. Phylogenet. Evol.">
        <title>Genome-scale phylogeny and comparative genomics of the fungal order Sordariales.</title>
        <authorList>
            <person name="Hensen N."/>
            <person name="Bonometti L."/>
            <person name="Westerberg I."/>
            <person name="Brannstrom I.O."/>
            <person name="Guillou S."/>
            <person name="Cros-Aarteil S."/>
            <person name="Calhoun S."/>
            <person name="Haridas S."/>
            <person name="Kuo A."/>
            <person name="Mondo S."/>
            <person name="Pangilinan J."/>
            <person name="Riley R."/>
            <person name="LaButti K."/>
            <person name="Andreopoulos B."/>
            <person name="Lipzen A."/>
            <person name="Chen C."/>
            <person name="Yan M."/>
            <person name="Daum C."/>
            <person name="Ng V."/>
            <person name="Clum A."/>
            <person name="Steindorff A."/>
            <person name="Ohm R.A."/>
            <person name="Martin F."/>
            <person name="Silar P."/>
            <person name="Natvig D.O."/>
            <person name="Lalanne C."/>
            <person name="Gautier V."/>
            <person name="Ament-Velasquez S.L."/>
            <person name="Kruys A."/>
            <person name="Hutchinson M.I."/>
            <person name="Powell A.J."/>
            <person name="Barry K."/>
            <person name="Miller A.N."/>
            <person name="Grigoriev I.V."/>
            <person name="Debuchy R."/>
            <person name="Gladieux P."/>
            <person name="Hiltunen Thoren M."/>
            <person name="Johannesson H."/>
        </authorList>
    </citation>
    <scope>NUCLEOTIDE SEQUENCE</scope>
    <source>
        <strain evidence="3">CBS 103.79</strain>
    </source>
</reference>
<feature type="compositionally biased region" description="Low complexity" evidence="1">
    <location>
        <begin position="273"/>
        <end position="292"/>
    </location>
</feature>
<gene>
    <name evidence="3" type="ORF">C8A05DRAFT_29180</name>
</gene>
<accession>A0AAN6RXC7</accession>
<feature type="signal peptide" evidence="2">
    <location>
        <begin position="1"/>
        <end position="19"/>
    </location>
</feature>
<proteinExistence type="predicted"/>
<feature type="chain" id="PRO_5042961061" evidence="2">
    <location>
        <begin position="20"/>
        <end position="399"/>
    </location>
</feature>